<sequence length="865" mass="94873">MSNKHNLPDLLRNNAACSVLAVIAGIQFECLVRVLHRIGKSKQDTLFNILCHILKLKMRQCEICKNAENVLNNHDCDNSFKKLSEIHISEGAYTKLCIKETILNKSCVTDNNILKFLTYTFFCDLKVLLIKTKSKEIPLNKHKVSGIATDKDLAQMVKKFFSDLKDFSIVTESKETQLRVHEDKKPKLKSVELNGSSSITDVGECVKSKPVSYKTEQQNDSRNTDGESQLLDLWVKQKQIPTTAPVYHVYMTQVKSHPQTVNGIPWNLLNAEQFRLVTFAQYPHTAKKSAILLANEGFAYCGSGRDEDDTVICYFCCALKQGWHESEDIQAAHRILSPDCCMVTGANCNNIPMTLPVNGESLFTRFYSPDVANENTTQSARYKRKNELECDGSEGSTLAENRNNVAAQASQASRDIGSVPVSELSKSVNQTDVRPGASNTPMNLESTRPNAAHNHPVNSGAPSHNVSSNSSLVSPSSASVIPNGTPAVSAQLGSVNNVSSTETAAASSRQATAVQTPGSDRQPTIQQTTATSPSHVNQSPQNSASVGGTTTSTNQSTQNSASAGGTTSTNQSASQPQGNSSESATGNAQNKAPTYGDLGIITERPKRFEYAVTATRFASFEHWPRDHPLKKEDLAEAGFYYAGYGDCARCFYCGGGLRNWEDDDNVWVEHARWFPKCAYIRQTVGQQFVDTVQELNKHNDKITYKMVTDKMGSSAASFQLDTRSMPLKRDPAVLTVLEMGYCEKDVIEAAKYVKDTYGTLSSDKVFEKLEMDGKSRSGADPLASPSGSSKRGTNPAKDEQVMNKLKEENSQLRQQTVCKICMDKEVAVVFLPCGHFVSCTDCAAAMKDCPVCRKQVRGIVRAFMG</sequence>
<comment type="similarity">
    <text evidence="1">Belongs to the IAP family.</text>
</comment>
<dbReference type="GO" id="GO:0043027">
    <property type="term" value="F:cysteine-type endopeptidase inhibitor activity involved in apoptotic process"/>
    <property type="evidence" value="ECO:0007669"/>
    <property type="project" value="TreeGrafter"/>
</dbReference>
<keyword evidence="3 5" id="KW-0863">Zinc-finger</keyword>
<dbReference type="InterPro" id="IPR013083">
    <property type="entry name" value="Znf_RING/FYVE/PHD"/>
</dbReference>
<dbReference type="GO" id="GO:0005634">
    <property type="term" value="C:nucleus"/>
    <property type="evidence" value="ECO:0007669"/>
    <property type="project" value="TreeGrafter"/>
</dbReference>
<keyword evidence="2" id="KW-0479">Metal-binding</keyword>
<dbReference type="Pfam" id="PF00653">
    <property type="entry name" value="BIR"/>
    <property type="match status" value="2"/>
</dbReference>
<accession>A0A8S3Z171</accession>
<dbReference type="PROSITE" id="PS50143">
    <property type="entry name" value="BIR_REPEAT_2"/>
    <property type="match status" value="2"/>
</dbReference>
<dbReference type="EMBL" id="CAJHNH020001226">
    <property type="protein sequence ID" value="CAG5122108.1"/>
    <property type="molecule type" value="Genomic_DNA"/>
</dbReference>
<evidence type="ECO:0000256" key="4">
    <source>
        <dbReference type="ARBA" id="ARBA00022833"/>
    </source>
</evidence>
<keyword evidence="9" id="KW-1185">Reference proteome</keyword>
<dbReference type="PANTHER" id="PTHR10044:SF139">
    <property type="entry name" value="DEATH-ASSOCIATED INHIBITOR OF APOPTOSIS 2"/>
    <property type="match status" value="1"/>
</dbReference>
<feature type="compositionally biased region" description="Polar residues" evidence="6">
    <location>
        <begin position="500"/>
        <end position="548"/>
    </location>
</feature>
<dbReference type="OrthoDB" id="4034597at2759"/>
<gene>
    <name evidence="8" type="ORF">CUNI_LOCUS7666</name>
</gene>
<evidence type="ECO:0000256" key="6">
    <source>
        <dbReference type="SAM" id="MobiDB-lite"/>
    </source>
</evidence>
<organism evidence="8 9">
    <name type="scientific">Candidula unifasciata</name>
    <dbReference type="NCBI Taxonomy" id="100452"/>
    <lineage>
        <taxon>Eukaryota</taxon>
        <taxon>Metazoa</taxon>
        <taxon>Spiralia</taxon>
        <taxon>Lophotrochozoa</taxon>
        <taxon>Mollusca</taxon>
        <taxon>Gastropoda</taxon>
        <taxon>Heterobranchia</taxon>
        <taxon>Euthyneura</taxon>
        <taxon>Panpulmonata</taxon>
        <taxon>Eupulmonata</taxon>
        <taxon>Stylommatophora</taxon>
        <taxon>Helicina</taxon>
        <taxon>Helicoidea</taxon>
        <taxon>Geomitridae</taxon>
        <taxon>Candidula</taxon>
    </lineage>
</organism>
<feature type="compositionally biased region" description="Polar residues" evidence="6">
    <location>
        <begin position="424"/>
        <end position="449"/>
    </location>
</feature>
<dbReference type="AlphaFoldDB" id="A0A8S3Z171"/>
<dbReference type="InterPro" id="IPR050784">
    <property type="entry name" value="IAP"/>
</dbReference>
<dbReference type="GO" id="GO:0061630">
    <property type="term" value="F:ubiquitin protein ligase activity"/>
    <property type="evidence" value="ECO:0007669"/>
    <property type="project" value="TreeGrafter"/>
</dbReference>
<dbReference type="GO" id="GO:0005737">
    <property type="term" value="C:cytoplasm"/>
    <property type="evidence" value="ECO:0007669"/>
    <property type="project" value="TreeGrafter"/>
</dbReference>
<evidence type="ECO:0000256" key="1">
    <source>
        <dbReference type="ARBA" id="ARBA00006672"/>
    </source>
</evidence>
<evidence type="ECO:0000313" key="8">
    <source>
        <dbReference type="EMBL" id="CAG5122108.1"/>
    </source>
</evidence>
<feature type="compositionally biased region" description="Low complexity" evidence="6">
    <location>
        <begin position="459"/>
        <end position="479"/>
    </location>
</feature>
<dbReference type="SMART" id="SM00238">
    <property type="entry name" value="BIR"/>
    <property type="match status" value="2"/>
</dbReference>
<name>A0A8S3Z171_9EUPU</name>
<dbReference type="SUPFAM" id="SSF57924">
    <property type="entry name" value="Inhibitor of apoptosis (IAP) repeat"/>
    <property type="match status" value="2"/>
</dbReference>
<feature type="compositionally biased region" description="Low complexity" evidence="6">
    <location>
        <begin position="549"/>
        <end position="563"/>
    </location>
</feature>
<feature type="compositionally biased region" description="Polar residues" evidence="6">
    <location>
        <begin position="404"/>
        <end position="413"/>
    </location>
</feature>
<feature type="region of interest" description="Disordered" evidence="6">
    <location>
        <begin position="404"/>
        <end position="479"/>
    </location>
</feature>
<feature type="domain" description="RING-type" evidence="7">
    <location>
        <begin position="818"/>
        <end position="853"/>
    </location>
</feature>
<dbReference type="GO" id="GO:0008270">
    <property type="term" value="F:zinc ion binding"/>
    <property type="evidence" value="ECO:0007669"/>
    <property type="project" value="UniProtKB-KW"/>
</dbReference>
<dbReference type="PANTHER" id="PTHR10044">
    <property type="entry name" value="INHIBITOR OF APOPTOSIS"/>
    <property type="match status" value="1"/>
</dbReference>
<dbReference type="InterPro" id="IPR001370">
    <property type="entry name" value="BIR_rpt"/>
</dbReference>
<reference evidence="8" key="1">
    <citation type="submission" date="2021-04" db="EMBL/GenBank/DDBJ databases">
        <authorList>
            <consortium name="Molecular Ecology Group"/>
        </authorList>
    </citation>
    <scope>NUCLEOTIDE SEQUENCE</scope>
</reference>
<evidence type="ECO:0000256" key="5">
    <source>
        <dbReference type="PROSITE-ProRule" id="PRU00175"/>
    </source>
</evidence>
<dbReference type="Gene3D" id="3.30.40.10">
    <property type="entry name" value="Zinc/RING finger domain, C3HC4 (zinc finger)"/>
    <property type="match status" value="1"/>
</dbReference>
<evidence type="ECO:0000256" key="3">
    <source>
        <dbReference type="ARBA" id="ARBA00022771"/>
    </source>
</evidence>
<comment type="caution">
    <text evidence="8">The sequence shown here is derived from an EMBL/GenBank/DDBJ whole genome shotgun (WGS) entry which is preliminary data.</text>
</comment>
<dbReference type="Proteomes" id="UP000678393">
    <property type="component" value="Unassembled WGS sequence"/>
</dbReference>
<feature type="region of interest" description="Disordered" evidence="6">
    <location>
        <begin position="500"/>
        <end position="597"/>
    </location>
</feature>
<evidence type="ECO:0000256" key="2">
    <source>
        <dbReference type="ARBA" id="ARBA00022723"/>
    </source>
</evidence>
<dbReference type="CDD" id="cd00022">
    <property type="entry name" value="BIR"/>
    <property type="match status" value="1"/>
</dbReference>
<keyword evidence="4" id="KW-0862">Zinc</keyword>
<dbReference type="GO" id="GO:0051726">
    <property type="term" value="P:regulation of cell cycle"/>
    <property type="evidence" value="ECO:0007669"/>
    <property type="project" value="TreeGrafter"/>
</dbReference>
<evidence type="ECO:0000259" key="7">
    <source>
        <dbReference type="PROSITE" id="PS50089"/>
    </source>
</evidence>
<feature type="compositionally biased region" description="Polar residues" evidence="6">
    <location>
        <begin position="564"/>
        <end position="592"/>
    </location>
</feature>
<feature type="region of interest" description="Disordered" evidence="6">
    <location>
        <begin position="772"/>
        <end position="799"/>
    </location>
</feature>
<dbReference type="CDD" id="cd16713">
    <property type="entry name" value="RING-HC_BIRC2_3_7"/>
    <property type="match status" value="1"/>
</dbReference>
<dbReference type="SMART" id="SM00184">
    <property type="entry name" value="RING"/>
    <property type="match status" value="1"/>
</dbReference>
<dbReference type="GO" id="GO:0031398">
    <property type="term" value="P:positive regulation of protein ubiquitination"/>
    <property type="evidence" value="ECO:0007669"/>
    <property type="project" value="TreeGrafter"/>
</dbReference>
<proteinExistence type="inferred from homology"/>
<protein>
    <recommendedName>
        <fullName evidence="7">RING-type domain-containing protein</fullName>
    </recommendedName>
</protein>
<dbReference type="InterPro" id="IPR001841">
    <property type="entry name" value="Znf_RING"/>
</dbReference>
<dbReference type="Gene3D" id="1.10.1170.10">
    <property type="entry name" value="Inhibitor Of Apoptosis Protein (2mihbC-IAP-1), Chain A"/>
    <property type="match status" value="2"/>
</dbReference>
<dbReference type="Pfam" id="PF13920">
    <property type="entry name" value="zf-C3HC4_3"/>
    <property type="match status" value="1"/>
</dbReference>
<dbReference type="PROSITE" id="PS50089">
    <property type="entry name" value="ZF_RING_2"/>
    <property type="match status" value="1"/>
</dbReference>
<dbReference type="FunFam" id="1.10.1170.10:FF:000002">
    <property type="entry name" value="Baculoviral IAP repeat containing 7"/>
    <property type="match status" value="1"/>
</dbReference>
<evidence type="ECO:0000313" key="9">
    <source>
        <dbReference type="Proteomes" id="UP000678393"/>
    </source>
</evidence>
<dbReference type="GO" id="GO:0043066">
    <property type="term" value="P:negative regulation of apoptotic process"/>
    <property type="evidence" value="ECO:0007669"/>
    <property type="project" value="TreeGrafter"/>
</dbReference>